<keyword evidence="8 10" id="KW-1133">Transmembrane helix</keyword>
<dbReference type="EMBL" id="RBNJ01002978">
    <property type="protein sequence ID" value="RUS31419.1"/>
    <property type="molecule type" value="Genomic_DNA"/>
</dbReference>
<evidence type="ECO:0000313" key="12">
    <source>
        <dbReference type="Proteomes" id="UP000274822"/>
    </source>
</evidence>
<comment type="pathway">
    <text evidence="2 10">Protein modification; protein glycosylation.</text>
</comment>
<evidence type="ECO:0000256" key="6">
    <source>
        <dbReference type="ARBA" id="ARBA00022692"/>
    </source>
</evidence>
<evidence type="ECO:0000256" key="2">
    <source>
        <dbReference type="ARBA" id="ARBA00004922"/>
    </source>
</evidence>
<comment type="subcellular location">
    <subcellularLocation>
        <location evidence="1 10">Endoplasmic reticulum membrane</location>
        <topology evidence="1 10">Multi-pass membrane protein</topology>
    </subcellularLocation>
</comment>
<dbReference type="PANTHER" id="PTHR12413">
    <property type="entry name" value="DOLICHYL GLYCOSYLTRANSFERASE"/>
    <property type="match status" value="1"/>
</dbReference>
<keyword evidence="4 10" id="KW-0328">Glycosyltransferase</keyword>
<evidence type="ECO:0000256" key="1">
    <source>
        <dbReference type="ARBA" id="ARBA00004477"/>
    </source>
</evidence>
<comment type="caution">
    <text evidence="11">The sequence shown here is derived from an EMBL/GenBank/DDBJ whole genome shotgun (WGS) entry which is preliminary data.</text>
</comment>
<name>A0A433QNT0_9FUNG</name>
<sequence length="168" mass="19478">MLDDRRFRNPENRFPIPPHTCSMFPLLKREKLSLPYFLLSLLWNWAGNFTQDGAPTLVKYLSWVSMRPIFHPYHNASHSANHLVSRPGLSLFFWFNHPSSTTQASYATMAGWHALEHFVSPPSRYPDLYTVANVLLSASGFLAFLAYFNFRQLVEVDEVEEAEVKKRD</sequence>
<evidence type="ECO:0000256" key="7">
    <source>
        <dbReference type="ARBA" id="ARBA00022824"/>
    </source>
</evidence>
<dbReference type="GO" id="GO:0042281">
    <property type="term" value="F:dolichyl pyrophosphate Man9GlcNAc2 alpha-1,3-glucosyltransferase activity"/>
    <property type="evidence" value="ECO:0007669"/>
    <property type="project" value="TreeGrafter"/>
</dbReference>
<keyword evidence="9 10" id="KW-0472">Membrane</keyword>
<dbReference type="GO" id="GO:0005789">
    <property type="term" value="C:endoplasmic reticulum membrane"/>
    <property type="evidence" value="ECO:0007669"/>
    <property type="project" value="UniProtKB-SubCell"/>
</dbReference>
<reference evidence="11 12" key="1">
    <citation type="journal article" date="2018" name="New Phytol.">
        <title>Phylogenomics of Endogonaceae and evolution of mycorrhizas within Mucoromycota.</title>
        <authorList>
            <person name="Chang Y."/>
            <person name="Desiro A."/>
            <person name="Na H."/>
            <person name="Sandor L."/>
            <person name="Lipzen A."/>
            <person name="Clum A."/>
            <person name="Barry K."/>
            <person name="Grigoriev I.V."/>
            <person name="Martin F.M."/>
            <person name="Stajich J.E."/>
            <person name="Smith M.E."/>
            <person name="Bonito G."/>
            <person name="Spatafora J.W."/>
        </authorList>
    </citation>
    <scope>NUCLEOTIDE SEQUENCE [LARGE SCALE GENOMIC DNA]</scope>
    <source>
        <strain evidence="11 12">AD002</strain>
    </source>
</reference>
<evidence type="ECO:0000256" key="5">
    <source>
        <dbReference type="ARBA" id="ARBA00022679"/>
    </source>
</evidence>
<dbReference type="AlphaFoldDB" id="A0A433QNT0"/>
<dbReference type="PANTHER" id="PTHR12413:SF1">
    <property type="entry name" value="DOLICHYL PYROPHOSPHATE MAN9GLCNAC2 ALPHA-1,3-GLUCOSYLTRANSFERASE"/>
    <property type="match status" value="1"/>
</dbReference>
<evidence type="ECO:0000256" key="3">
    <source>
        <dbReference type="ARBA" id="ARBA00008715"/>
    </source>
</evidence>
<dbReference type="Pfam" id="PF03155">
    <property type="entry name" value="Alg6_Alg8"/>
    <property type="match status" value="1"/>
</dbReference>
<evidence type="ECO:0000256" key="4">
    <source>
        <dbReference type="ARBA" id="ARBA00022676"/>
    </source>
</evidence>
<gene>
    <name evidence="11" type="ORF">BC938DRAFT_477859</name>
</gene>
<keyword evidence="12" id="KW-1185">Reference proteome</keyword>
<dbReference type="Proteomes" id="UP000274822">
    <property type="component" value="Unassembled WGS sequence"/>
</dbReference>
<evidence type="ECO:0000256" key="8">
    <source>
        <dbReference type="ARBA" id="ARBA00022989"/>
    </source>
</evidence>
<organism evidence="11 12">
    <name type="scientific">Jimgerdemannia flammicorona</name>
    <dbReference type="NCBI Taxonomy" id="994334"/>
    <lineage>
        <taxon>Eukaryota</taxon>
        <taxon>Fungi</taxon>
        <taxon>Fungi incertae sedis</taxon>
        <taxon>Mucoromycota</taxon>
        <taxon>Mucoromycotina</taxon>
        <taxon>Endogonomycetes</taxon>
        <taxon>Endogonales</taxon>
        <taxon>Endogonaceae</taxon>
        <taxon>Jimgerdemannia</taxon>
    </lineage>
</organism>
<keyword evidence="5 10" id="KW-0808">Transferase</keyword>
<protein>
    <recommendedName>
        <fullName evidence="10">Alpha-1,3-glucosyltransferase</fullName>
        <ecNumber evidence="10">2.4.1.-</ecNumber>
    </recommendedName>
</protein>
<comment type="similarity">
    <text evidence="3 10">Belongs to the ALG6/ALG8 glucosyltransferase family.</text>
</comment>
<comment type="caution">
    <text evidence="10">Lacks conserved residue(s) required for the propagation of feature annotation.</text>
</comment>
<evidence type="ECO:0000256" key="9">
    <source>
        <dbReference type="ARBA" id="ARBA00023136"/>
    </source>
</evidence>
<dbReference type="EC" id="2.4.1.-" evidence="10"/>
<evidence type="ECO:0000256" key="10">
    <source>
        <dbReference type="RuleBase" id="RU363110"/>
    </source>
</evidence>
<accession>A0A433QNT0</accession>
<feature type="transmembrane region" description="Helical" evidence="10">
    <location>
        <begin position="128"/>
        <end position="148"/>
    </location>
</feature>
<keyword evidence="7 10" id="KW-0256">Endoplasmic reticulum</keyword>
<keyword evidence="6 10" id="KW-0812">Transmembrane</keyword>
<proteinExistence type="inferred from homology"/>
<dbReference type="InterPro" id="IPR004856">
    <property type="entry name" value="Glyco_trans_ALG6/ALG8"/>
</dbReference>
<evidence type="ECO:0000313" key="11">
    <source>
        <dbReference type="EMBL" id="RUS31419.1"/>
    </source>
</evidence>
<dbReference type="UniPathway" id="UPA00378"/>